<accession>A0A921NRC7</accession>
<dbReference type="PANTHER" id="PTHR36966:SF1">
    <property type="entry name" value="REP-ASSOCIATED TYROSINE TRANSPOSASE"/>
    <property type="match status" value="1"/>
</dbReference>
<dbReference type="GO" id="GO:0006313">
    <property type="term" value="P:DNA transposition"/>
    <property type="evidence" value="ECO:0007669"/>
    <property type="project" value="InterPro"/>
</dbReference>
<sequence>MHVSTSTTRRGHAALRRGRISLPGQIYHVTAVTQGRTPYFANFHVAWAAVGGFLHPPILGDAKLLAWVLMPDHVHWLLQLGYEAPLDRVVARMKSAASLYANRVLARAGPLWAPAFHDHALRRDEHVPDVARYIVANPVRAGLVDRPGDYPFWDHVWL</sequence>
<dbReference type="EMBL" id="PDWK01000140">
    <property type="protein sequence ID" value="KAF1684275.1"/>
    <property type="molecule type" value="Genomic_DNA"/>
</dbReference>
<dbReference type="InterPro" id="IPR036515">
    <property type="entry name" value="Transposase_17_sf"/>
</dbReference>
<dbReference type="AlphaFoldDB" id="A0A921NRC7"/>
<proteinExistence type="predicted"/>
<dbReference type="Gene3D" id="3.30.70.1290">
    <property type="entry name" value="Transposase IS200-like"/>
    <property type="match status" value="1"/>
</dbReference>
<dbReference type="Proteomes" id="UP000717981">
    <property type="component" value="Unassembled WGS sequence"/>
</dbReference>
<dbReference type="SMART" id="SM01321">
    <property type="entry name" value="Y1_Tnp"/>
    <property type="match status" value="1"/>
</dbReference>
<feature type="domain" description="Transposase IS200-like" evidence="1">
    <location>
        <begin position="22"/>
        <end position="137"/>
    </location>
</feature>
<evidence type="ECO:0000259" key="1">
    <source>
        <dbReference type="SMART" id="SM01321"/>
    </source>
</evidence>
<dbReference type="Pfam" id="PF01797">
    <property type="entry name" value="Y1_Tnp"/>
    <property type="match status" value="1"/>
</dbReference>
<dbReference type="InterPro" id="IPR002686">
    <property type="entry name" value="Transposase_17"/>
</dbReference>
<dbReference type="SUPFAM" id="SSF143422">
    <property type="entry name" value="Transposase IS200-like"/>
    <property type="match status" value="1"/>
</dbReference>
<gene>
    <name evidence="2" type="ORF">CR938_14245</name>
</gene>
<dbReference type="PANTHER" id="PTHR36966">
    <property type="entry name" value="REP-ASSOCIATED TYROSINE TRANSPOSASE"/>
    <property type="match status" value="1"/>
</dbReference>
<comment type="caution">
    <text evidence="2">The sequence shown here is derived from an EMBL/GenBank/DDBJ whole genome shotgun (WGS) entry which is preliminary data.</text>
</comment>
<dbReference type="OrthoDB" id="9791101at2"/>
<protein>
    <submittedName>
        <fullName evidence="2">Transposase</fullName>
    </submittedName>
</protein>
<dbReference type="InterPro" id="IPR052715">
    <property type="entry name" value="RAYT_transposase"/>
</dbReference>
<organism evidence="2 3">
    <name type="scientific">Pseudoxanthomonas taiwanensis</name>
    <dbReference type="NCBI Taxonomy" id="176598"/>
    <lineage>
        <taxon>Bacteria</taxon>
        <taxon>Pseudomonadati</taxon>
        <taxon>Pseudomonadota</taxon>
        <taxon>Gammaproteobacteria</taxon>
        <taxon>Lysobacterales</taxon>
        <taxon>Lysobacteraceae</taxon>
        <taxon>Pseudoxanthomonas</taxon>
    </lineage>
</organism>
<dbReference type="GO" id="GO:0004803">
    <property type="term" value="F:transposase activity"/>
    <property type="evidence" value="ECO:0007669"/>
    <property type="project" value="InterPro"/>
</dbReference>
<evidence type="ECO:0000313" key="3">
    <source>
        <dbReference type="Proteomes" id="UP000717981"/>
    </source>
</evidence>
<reference evidence="2" key="1">
    <citation type="submission" date="2017-10" db="EMBL/GenBank/DDBJ databases">
        <title>Whole genome sequencing of members of genus Pseudoxanthomonas.</title>
        <authorList>
            <person name="Kumar S."/>
            <person name="Bansal K."/>
            <person name="Kaur A."/>
            <person name="Patil P."/>
            <person name="Sharma S."/>
            <person name="Patil P.B."/>
        </authorList>
    </citation>
    <scope>NUCLEOTIDE SEQUENCE</scope>
    <source>
        <strain evidence="2">DSM 22914</strain>
    </source>
</reference>
<dbReference type="NCBIfam" id="NF047646">
    <property type="entry name" value="REP_Tyr_transpos"/>
    <property type="match status" value="1"/>
</dbReference>
<dbReference type="GO" id="GO:0043565">
    <property type="term" value="F:sequence-specific DNA binding"/>
    <property type="evidence" value="ECO:0007669"/>
    <property type="project" value="TreeGrafter"/>
</dbReference>
<name>A0A921NRC7_9GAMM</name>
<keyword evidence="3" id="KW-1185">Reference proteome</keyword>
<evidence type="ECO:0000313" key="2">
    <source>
        <dbReference type="EMBL" id="KAF1684275.1"/>
    </source>
</evidence>